<organism evidence="2 3">
    <name type="scientific">Gemmatirosa kalamazoonensis</name>
    <dbReference type="NCBI Taxonomy" id="861299"/>
    <lineage>
        <taxon>Bacteria</taxon>
        <taxon>Pseudomonadati</taxon>
        <taxon>Gemmatimonadota</taxon>
        <taxon>Gemmatimonadia</taxon>
        <taxon>Gemmatimonadales</taxon>
        <taxon>Gemmatimonadaceae</taxon>
        <taxon>Gemmatirosa</taxon>
    </lineage>
</organism>
<protein>
    <recommendedName>
        <fullName evidence="4">Lipoprotein</fullName>
    </recommendedName>
</protein>
<reference evidence="2 3" key="1">
    <citation type="journal article" date="2014" name="Genome Announc.">
        <title>Genome Sequence and Methylome of Soil Bacterium Gemmatirosa kalamazoonensis KBS708T, a Member of the Rarely Cultivated Gemmatimonadetes Phylum.</title>
        <authorList>
            <person name="Debruyn J.M."/>
            <person name="Radosevich M."/>
            <person name="Wommack K.E."/>
            <person name="Polson S.W."/>
            <person name="Hauser L.J."/>
            <person name="Fawaz M.N."/>
            <person name="Korlach J."/>
            <person name="Tsai Y.C."/>
        </authorList>
    </citation>
    <scope>NUCLEOTIDE SEQUENCE [LARGE SCALE GENOMIC DNA]</scope>
    <source>
        <strain evidence="2 3">KBS708</strain>
    </source>
</reference>
<keyword evidence="1" id="KW-0732">Signal</keyword>
<evidence type="ECO:0000256" key="1">
    <source>
        <dbReference type="SAM" id="SignalP"/>
    </source>
</evidence>
<proteinExistence type="predicted"/>
<dbReference type="KEGG" id="gba:J421_4009"/>
<evidence type="ECO:0000313" key="2">
    <source>
        <dbReference type="EMBL" id="AHG91546.1"/>
    </source>
</evidence>
<sequence length="136" mass="14675">MSRTLVTALALALCAACSRAHRTPDAVFDREVSQPDSVIVRVISRADRRLAIALERAGRDSVLGEVGASGEARFALRAADVPRDRVTLVATAVGGNANVRSVPVRVRAGQVALFLVTQDLLGSQLYVRWPERTARR</sequence>
<dbReference type="Proteomes" id="UP000019151">
    <property type="component" value="Chromosome"/>
</dbReference>
<feature type="signal peptide" evidence="1">
    <location>
        <begin position="1"/>
        <end position="22"/>
    </location>
</feature>
<dbReference type="InParanoid" id="W0RL91"/>
<accession>W0RL91</accession>
<dbReference type="HOGENOM" id="CLU_1872455_0_0_0"/>
<keyword evidence="3" id="KW-1185">Reference proteome</keyword>
<name>W0RL91_9BACT</name>
<dbReference type="AlphaFoldDB" id="W0RL91"/>
<gene>
    <name evidence="2" type="ORF">J421_4009</name>
</gene>
<dbReference type="STRING" id="861299.J421_4009"/>
<evidence type="ECO:0008006" key="4">
    <source>
        <dbReference type="Google" id="ProtNLM"/>
    </source>
</evidence>
<dbReference type="EMBL" id="CP007128">
    <property type="protein sequence ID" value="AHG91546.1"/>
    <property type="molecule type" value="Genomic_DNA"/>
</dbReference>
<feature type="chain" id="PRO_5004794547" description="Lipoprotein" evidence="1">
    <location>
        <begin position="23"/>
        <end position="136"/>
    </location>
</feature>
<evidence type="ECO:0000313" key="3">
    <source>
        <dbReference type="Proteomes" id="UP000019151"/>
    </source>
</evidence>